<dbReference type="PANTHER" id="PTHR39234:SF1">
    <property type="entry name" value="TRANSMEMBRANE PROTEIN 210"/>
    <property type="match status" value="1"/>
</dbReference>
<gene>
    <name evidence="3" type="primary">TMEM210</name>
</gene>
<reference evidence="3" key="1">
    <citation type="submission" date="2025-08" db="UniProtKB">
        <authorList>
            <consortium name="RefSeq"/>
        </authorList>
    </citation>
    <scope>IDENTIFICATION</scope>
    <source>
        <tissue evidence="3">Spleen</tissue>
    </source>
</reference>
<dbReference type="CTD" id="100505993"/>
<organism evidence="2 3">
    <name type="scientific">Phascolarctos cinereus</name>
    <name type="common">Koala</name>
    <dbReference type="NCBI Taxonomy" id="38626"/>
    <lineage>
        <taxon>Eukaryota</taxon>
        <taxon>Metazoa</taxon>
        <taxon>Chordata</taxon>
        <taxon>Craniata</taxon>
        <taxon>Vertebrata</taxon>
        <taxon>Euteleostomi</taxon>
        <taxon>Mammalia</taxon>
        <taxon>Metatheria</taxon>
        <taxon>Diprotodontia</taxon>
        <taxon>Phascolarctidae</taxon>
        <taxon>Phascolarctos</taxon>
    </lineage>
</organism>
<sequence length="132" mass="14090">MDQPRARTVRSAHSSHPALPRAVHRGWRLDMFPRPQSSSGLVGSIPCLLLLVVSVSSAADSISVDGKRCECGLGLSREALITLLIVLGSVSVSCFSALLLVVFSIIRTKRALEAKLLLGDSGVNRVFPLSLL</sequence>
<keyword evidence="1 3" id="KW-0812">Transmembrane</keyword>
<keyword evidence="2" id="KW-1185">Reference proteome</keyword>
<evidence type="ECO:0000313" key="3">
    <source>
        <dbReference type="RefSeq" id="XP_020837025.1"/>
    </source>
</evidence>
<proteinExistence type="predicted"/>
<dbReference type="RefSeq" id="XP_020837025.1">
    <property type="nucleotide sequence ID" value="XM_020981366.1"/>
</dbReference>
<protein>
    <submittedName>
        <fullName evidence="3">Transmembrane protein 210 isoform X1</fullName>
    </submittedName>
</protein>
<feature type="transmembrane region" description="Helical" evidence="1">
    <location>
        <begin position="41"/>
        <end position="59"/>
    </location>
</feature>
<evidence type="ECO:0000313" key="2">
    <source>
        <dbReference type="Proteomes" id="UP000515140"/>
    </source>
</evidence>
<dbReference type="PANTHER" id="PTHR39234">
    <property type="entry name" value="TRANSMEMBRANE PROTEIN 210"/>
    <property type="match status" value="1"/>
</dbReference>
<dbReference type="Pfam" id="PF15195">
    <property type="entry name" value="TMEM210"/>
    <property type="match status" value="1"/>
</dbReference>
<keyword evidence="1" id="KW-0472">Membrane</keyword>
<keyword evidence="1" id="KW-1133">Transmembrane helix</keyword>
<dbReference type="AlphaFoldDB" id="A0A6P5JSE5"/>
<dbReference type="Proteomes" id="UP000515140">
    <property type="component" value="Unplaced"/>
</dbReference>
<name>A0A6P5JSE5_PHACI</name>
<dbReference type="InterPro" id="IPR028123">
    <property type="entry name" value="TMEM210"/>
</dbReference>
<accession>A0A6P5JSE5</accession>
<dbReference type="GeneID" id="110205069"/>
<evidence type="ECO:0000256" key="1">
    <source>
        <dbReference type="SAM" id="Phobius"/>
    </source>
</evidence>
<dbReference type="KEGG" id="pcw:110205069"/>
<dbReference type="InParanoid" id="A0A6P5JSE5"/>
<feature type="transmembrane region" description="Helical" evidence="1">
    <location>
        <begin position="79"/>
        <end position="106"/>
    </location>
</feature>